<feature type="region of interest" description="Disordered" evidence="1">
    <location>
        <begin position="376"/>
        <end position="440"/>
    </location>
</feature>
<protein>
    <submittedName>
        <fullName evidence="4">Uncharacterized protein</fullName>
    </submittedName>
</protein>
<dbReference type="WBParaSite" id="Gr19_v10_g3553.t1">
    <property type="protein sequence ID" value="Gr19_v10_g3553.t1"/>
    <property type="gene ID" value="Gr19_v10_g3553"/>
</dbReference>
<feature type="compositionally biased region" description="Low complexity" evidence="1">
    <location>
        <begin position="376"/>
        <end position="387"/>
    </location>
</feature>
<proteinExistence type="predicted"/>
<dbReference type="Proteomes" id="UP000887572">
    <property type="component" value="Unplaced"/>
</dbReference>
<organism evidence="3 4">
    <name type="scientific">Globodera rostochiensis</name>
    <name type="common">Golden nematode worm</name>
    <name type="synonym">Heterodera rostochiensis</name>
    <dbReference type="NCBI Taxonomy" id="31243"/>
    <lineage>
        <taxon>Eukaryota</taxon>
        <taxon>Metazoa</taxon>
        <taxon>Ecdysozoa</taxon>
        <taxon>Nematoda</taxon>
        <taxon>Chromadorea</taxon>
        <taxon>Rhabditida</taxon>
        <taxon>Tylenchina</taxon>
        <taxon>Tylenchomorpha</taxon>
        <taxon>Tylenchoidea</taxon>
        <taxon>Heteroderidae</taxon>
        <taxon>Heteroderinae</taxon>
        <taxon>Globodera</taxon>
    </lineage>
</organism>
<feature type="region of interest" description="Disordered" evidence="1">
    <location>
        <begin position="319"/>
        <end position="348"/>
    </location>
</feature>
<accession>A0A914HRF7</accession>
<keyword evidence="3" id="KW-1185">Reference proteome</keyword>
<keyword evidence="2" id="KW-1133">Transmembrane helix</keyword>
<evidence type="ECO:0000313" key="4">
    <source>
        <dbReference type="WBParaSite" id="Gr19_v10_g3553.t1"/>
    </source>
</evidence>
<feature type="transmembrane region" description="Helical" evidence="2">
    <location>
        <begin position="104"/>
        <end position="124"/>
    </location>
</feature>
<evidence type="ECO:0000256" key="1">
    <source>
        <dbReference type="SAM" id="MobiDB-lite"/>
    </source>
</evidence>
<reference evidence="4" key="1">
    <citation type="submission" date="2022-11" db="UniProtKB">
        <authorList>
            <consortium name="WormBaseParasite"/>
        </authorList>
    </citation>
    <scope>IDENTIFICATION</scope>
</reference>
<keyword evidence="2" id="KW-0472">Membrane</keyword>
<dbReference type="AlphaFoldDB" id="A0A914HRF7"/>
<evidence type="ECO:0000256" key="2">
    <source>
        <dbReference type="SAM" id="Phobius"/>
    </source>
</evidence>
<keyword evidence="2" id="KW-0812">Transmembrane</keyword>
<evidence type="ECO:0000313" key="3">
    <source>
        <dbReference type="Proteomes" id="UP000887572"/>
    </source>
</evidence>
<name>A0A914HRF7_GLORO</name>
<feature type="compositionally biased region" description="Acidic residues" evidence="1">
    <location>
        <begin position="328"/>
        <end position="343"/>
    </location>
</feature>
<sequence length="440" mass="50210">MIDHPVTSGGWLAACFHTFPDHCFLCVCVSVHIISVPVCGLGIDEECAGTSCRRRRHTVARTTAFQSTTFSRITFFVFSTSHTTDQFFGFICCVLEAPRHTMKFVALFVTAASLLVILCVVCTARRAPMRLLEPNKYLIKRNFVTGSYHYKNLSRITEPQPVRRLRLMVTLSEAAGSAGFIEVFRVKVRWVGPELWWDNLQSVENGRYCELRCELEDENERLPHTFLKLNVEASINGYDENFLVRQPFPLLLRCRMRSVNGAGLFSRWIWTNTVKLYKLGYYRHKNYMGEQQRQAVTAAAAAAHWQDGRQLWRKPPMPVATYLGSDDNPSDESNEEAPQEEEALPAGRFSMVDSPRRAEAHRVRFPQHVAYHQPAAESSSFEFATSPTPSPLPTPTQGREQQQLRVPHWELLNRRNKGGTIETEKSPAPPFFLRPPIEFS</sequence>